<evidence type="ECO:0000259" key="2">
    <source>
        <dbReference type="Pfam" id="PF12696"/>
    </source>
</evidence>
<protein>
    <recommendedName>
        <fullName evidence="2">TraD/TraG TraM recognition site domain-containing protein</fullName>
    </recommendedName>
</protein>
<proteinExistence type="predicted"/>
<dbReference type="EMBL" id="CADCVO010000359">
    <property type="protein sequence ID" value="CAA9500730.1"/>
    <property type="molecule type" value="Genomic_DNA"/>
</dbReference>
<dbReference type="InterPro" id="IPR027417">
    <property type="entry name" value="P-loop_NTPase"/>
</dbReference>
<dbReference type="InterPro" id="IPR032689">
    <property type="entry name" value="TraG-D_C"/>
</dbReference>
<reference evidence="3" key="1">
    <citation type="submission" date="2020-02" db="EMBL/GenBank/DDBJ databases">
        <authorList>
            <person name="Meier V. D."/>
        </authorList>
    </citation>
    <scope>NUCLEOTIDE SEQUENCE</scope>
    <source>
        <strain evidence="3">AVDCRST_MAG13</strain>
    </source>
</reference>
<dbReference type="SUPFAM" id="SSF52540">
    <property type="entry name" value="P-loop containing nucleoside triphosphate hydrolases"/>
    <property type="match status" value="1"/>
</dbReference>
<organism evidence="3">
    <name type="scientific">uncultured Solirubrobacteraceae bacterium</name>
    <dbReference type="NCBI Taxonomy" id="1162706"/>
    <lineage>
        <taxon>Bacteria</taxon>
        <taxon>Bacillati</taxon>
        <taxon>Actinomycetota</taxon>
        <taxon>Thermoleophilia</taxon>
        <taxon>Solirubrobacterales</taxon>
        <taxon>Solirubrobacteraceae</taxon>
        <taxon>environmental samples</taxon>
    </lineage>
</organism>
<name>A0A6J4SK65_9ACTN</name>
<evidence type="ECO:0000313" key="3">
    <source>
        <dbReference type="EMBL" id="CAA9500730.1"/>
    </source>
</evidence>
<dbReference type="Gene3D" id="3.40.50.300">
    <property type="entry name" value="P-loop containing nucleotide triphosphate hydrolases"/>
    <property type="match status" value="1"/>
</dbReference>
<feature type="region of interest" description="Disordered" evidence="1">
    <location>
        <begin position="68"/>
        <end position="100"/>
    </location>
</feature>
<dbReference type="AlphaFoldDB" id="A0A6J4SK65"/>
<dbReference type="Pfam" id="PF12696">
    <property type="entry name" value="TraG-D_C"/>
    <property type="match status" value="1"/>
</dbReference>
<sequence>MRDLGRSYRMRLRLWFQSTGQLEALYGREGKRSWYASAAYRVYAGIADGETAKEAAALCGGYTARVRSEGTNRSRSGRGVMADNATRGETRNENDARRELVKPEEFLQDLRRGETTALLVPSMPRLAGWRACRGRPS</sequence>
<gene>
    <name evidence="3" type="ORF">AVDCRST_MAG13-2233</name>
</gene>
<evidence type="ECO:0000256" key="1">
    <source>
        <dbReference type="SAM" id="MobiDB-lite"/>
    </source>
</evidence>
<feature type="domain" description="TraD/TraG TraM recognition site" evidence="2">
    <location>
        <begin position="3"/>
        <end position="107"/>
    </location>
</feature>
<feature type="compositionally biased region" description="Basic and acidic residues" evidence="1">
    <location>
        <begin position="86"/>
        <end position="100"/>
    </location>
</feature>
<accession>A0A6J4SK65</accession>